<protein>
    <recommendedName>
        <fullName evidence="3">DUF3509 domain-containing protein</fullName>
    </recommendedName>
</protein>
<keyword evidence="2" id="KW-1185">Reference proteome</keyword>
<reference evidence="1 2" key="1">
    <citation type="submission" date="2016-10" db="EMBL/GenBank/DDBJ databases">
        <authorList>
            <person name="Varghese N."/>
            <person name="Submissions S."/>
        </authorList>
    </citation>
    <scope>NUCLEOTIDE SEQUENCE [LARGE SCALE GENOMIC DNA]</scope>
    <source>
        <strain evidence="1 2">CIP 109853</strain>
    </source>
</reference>
<organism evidence="1 2">
    <name type="scientific">Pseudomonas cuatrocienegasensis</name>
    <dbReference type="NCBI Taxonomy" id="543360"/>
    <lineage>
        <taxon>Bacteria</taxon>
        <taxon>Pseudomonadati</taxon>
        <taxon>Pseudomonadota</taxon>
        <taxon>Gammaproteobacteria</taxon>
        <taxon>Pseudomonadales</taxon>
        <taxon>Pseudomonadaceae</taxon>
        <taxon>Pseudomonas</taxon>
    </lineage>
</organism>
<comment type="caution">
    <text evidence="1">The sequence shown here is derived from an EMBL/GenBank/DDBJ whole genome shotgun (WGS) entry which is preliminary data.</text>
</comment>
<sequence>MLIAVKELFEAFPSYDVAIEPRPDGRLLLTLRQADEVTLRKVIDRATVCCQTQVRCLVGDVLRDLKLASGDVAWAEDSRQWLRGDLPTFTGQPVTQTVAKTLVARRKLTQAARTAA</sequence>
<dbReference type="Pfam" id="PF12021">
    <property type="entry name" value="DUF3509"/>
    <property type="match status" value="1"/>
</dbReference>
<dbReference type="RefSeq" id="WP_069517089.1">
    <property type="nucleotide sequence ID" value="NZ_FOFP01000001.1"/>
</dbReference>
<evidence type="ECO:0000313" key="2">
    <source>
        <dbReference type="Proteomes" id="UP000198512"/>
    </source>
</evidence>
<dbReference type="Proteomes" id="UP000198512">
    <property type="component" value="Unassembled WGS sequence"/>
</dbReference>
<dbReference type="InterPro" id="IPR021898">
    <property type="entry name" value="DUF3509"/>
</dbReference>
<gene>
    <name evidence="1" type="ORF">SAMN05216600_10174</name>
</gene>
<accession>A0ABY1B018</accession>
<evidence type="ECO:0000313" key="1">
    <source>
        <dbReference type="EMBL" id="SEP60945.1"/>
    </source>
</evidence>
<proteinExistence type="predicted"/>
<dbReference type="EMBL" id="FOFP01000001">
    <property type="protein sequence ID" value="SEP60945.1"/>
    <property type="molecule type" value="Genomic_DNA"/>
</dbReference>
<evidence type="ECO:0008006" key="3">
    <source>
        <dbReference type="Google" id="ProtNLM"/>
    </source>
</evidence>
<name>A0ABY1B018_9PSED</name>